<dbReference type="Gene3D" id="2.10.70.40">
    <property type="entry name" value="peptidoglycan hydrolase"/>
    <property type="match status" value="1"/>
</dbReference>
<keyword evidence="8 14" id="KW-0378">Hydrolase</keyword>
<dbReference type="Pfam" id="PF10135">
    <property type="entry name" value="Rod-binding"/>
    <property type="match status" value="1"/>
</dbReference>
<keyword evidence="14" id="KW-0282">Flagellum</keyword>
<dbReference type="NCBIfam" id="TIGR02541">
    <property type="entry name" value="flagell_FlgJ"/>
    <property type="match status" value="1"/>
</dbReference>
<dbReference type="PANTHER" id="PTHR33308:SF9">
    <property type="entry name" value="PEPTIDOGLYCAN HYDROLASE FLGJ"/>
    <property type="match status" value="1"/>
</dbReference>
<reference evidence="14" key="1">
    <citation type="submission" date="2023-07" db="EMBL/GenBank/DDBJ databases">
        <title>Gilvimarinus algae sp. nov., isolated from the surface of Kelp.</title>
        <authorList>
            <person name="Sun Y.Y."/>
            <person name="Gong Y."/>
            <person name="Du Z.J."/>
        </authorList>
    </citation>
    <scope>NUCLEOTIDE SEQUENCE</scope>
    <source>
        <strain evidence="14">SDUM040014</strain>
    </source>
</reference>
<feature type="domain" description="Mannosyl-glycoprotein endo-beta-N-acetylglucosamidase-like" evidence="13">
    <location>
        <begin position="140"/>
        <end position="307"/>
    </location>
</feature>
<comment type="function">
    <text evidence="1">Flagellum-specific muramidase which hydrolyzes the peptidoglycan layer to assemble the rod structure in the periplasmic space.</text>
</comment>
<feature type="region of interest" description="Disordered" evidence="12">
    <location>
        <begin position="115"/>
        <end position="146"/>
    </location>
</feature>
<dbReference type="GO" id="GO:0016787">
    <property type="term" value="F:hydrolase activity"/>
    <property type="evidence" value="ECO:0007669"/>
    <property type="project" value="UniProtKB-KW"/>
</dbReference>
<sequence>MKTISSALINQTATDTYLNSAGLDAVRKMGRDQDPQAIQQMAKQFESLFVQQMFKSMRAAGEAFSEDNFLNSSESQFYQQMLDQQLSLELTKGRGLGLADVLYQQMMQSYGDQLPKREANEPKSVVPEGDISAAGTSGELSGPGDNPLFDSPRSFIDTIKPYANWAAGVLGVKPEALMAQAALETGWGKHVLRADDGGSSLNLFNIKTGGGWSGESVSARTLEYTEGMATDEPASFRRYASLFESFSDYVELLRKPRYREALAAGTDAPAFLQKLQEAGYATDPQYAEKIQSILERTDFGEAAAQVSAASLSGSNG</sequence>
<keyword evidence="14" id="KW-0969">Cilium</keyword>
<evidence type="ECO:0000256" key="10">
    <source>
        <dbReference type="ARBA" id="ARBA00023316"/>
    </source>
</evidence>
<evidence type="ECO:0000256" key="8">
    <source>
        <dbReference type="ARBA" id="ARBA00022801"/>
    </source>
</evidence>
<dbReference type="PRINTS" id="PR01002">
    <property type="entry name" value="FLGFLGJ"/>
</dbReference>
<evidence type="ECO:0000313" key="15">
    <source>
        <dbReference type="Proteomes" id="UP001168380"/>
    </source>
</evidence>
<evidence type="ECO:0000256" key="7">
    <source>
        <dbReference type="ARBA" id="ARBA00022795"/>
    </source>
</evidence>
<keyword evidence="14" id="KW-0966">Cell projection</keyword>
<evidence type="ECO:0000256" key="12">
    <source>
        <dbReference type="SAM" id="MobiDB-lite"/>
    </source>
</evidence>
<dbReference type="InterPro" id="IPR051056">
    <property type="entry name" value="Glycosyl_Hydrolase_73"/>
</dbReference>
<protein>
    <recommendedName>
        <fullName evidence="5">Peptidoglycan hydrolase FlgJ</fullName>
    </recommendedName>
    <alternativeName>
        <fullName evidence="11">Muramidase FlgJ</fullName>
    </alternativeName>
</protein>
<evidence type="ECO:0000256" key="3">
    <source>
        <dbReference type="ARBA" id="ARBA00006880"/>
    </source>
</evidence>
<evidence type="ECO:0000256" key="5">
    <source>
        <dbReference type="ARBA" id="ARBA00013433"/>
    </source>
</evidence>
<comment type="similarity">
    <text evidence="3">In the N-terminal section; belongs to the FlgJ family.</text>
</comment>
<evidence type="ECO:0000256" key="1">
    <source>
        <dbReference type="ARBA" id="ARBA00002954"/>
    </source>
</evidence>
<dbReference type="RefSeq" id="WP_302712960.1">
    <property type="nucleotide sequence ID" value="NZ_JAULRT010000052.1"/>
</dbReference>
<evidence type="ECO:0000256" key="6">
    <source>
        <dbReference type="ARBA" id="ARBA00022764"/>
    </source>
</evidence>
<comment type="caution">
    <text evidence="14">The sequence shown here is derived from an EMBL/GenBank/DDBJ whole genome shotgun (WGS) entry which is preliminary data.</text>
</comment>
<keyword evidence="9" id="KW-0326">Glycosidase</keyword>
<comment type="similarity">
    <text evidence="4">In the C-terminal section; belongs to the glycosyl hydrolase 73 family.</text>
</comment>
<evidence type="ECO:0000256" key="9">
    <source>
        <dbReference type="ARBA" id="ARBA00023295"/>
    </source>
</evidence>
<gene>
    <name evidence="14" type="primary">flgJ</name>
    <name evidence="14" type="ORF">QWI16_10540</name>
</gene>
<dbReference type="InterPro" id="IPR002901">
    <property type="entry name" value="MGlyc_endo_b_GlcNAc-like_dom"/>
</dbReference>
<accession>A0ABT8TET4</accession>
<dbReference type="SMART" id="SM00047">
    <property type="entry name" value="LYZ2"/>
    <property type="match status" value="1"/>
</dbReference>
<dbReference type="EMBL" id="JAULRT010000052">
    <property type="protein sequence ID" value="MDO3382610.1"/>
    <property type="molecule type" value="Genomic_DNA"/>
</dbReference>
<dbReference type="Proteomes" id="UP001168380">
    <property type="component" value="Unassembled WGS sequence"/>
</dbReference>
<proteinExistence type="inferred from homology"/>
<keyword evidence="10" id="KW-0961">Cell wall biogenesis/degradation</keyword>
<dbReference type="Gene3D" id="1.10.530.10">
    <property type="match status" value="1"/>
</dbReference>
<keyword evidence="6" id="KW-0574">Periplasm</keyword>
<dbReference type="InterPro" id="IPR013377">
    <property type="entry name" value="FlgJ"/>
</dbReference>
<name>A0ABT8TET4_9GAMM</name>
<evidence type="ECO:0000256" key="4">
    <source>
        <dbReference type="ARBA" id="ARBA00007974"/>
    </source>
</evidence>
<evidence type="ECO:0000256" key="11">
    <source>
        <dbReference type="ARBA" id="ARBA00030835"/>
    </source>
</evidence>
<evidence type="ECO:0000313" key="14">
    <source>
        <dbReference type="EMBL" id="MDO3382610.1"/>
    </source>
</evidence>
<keyword evidence="15" id="KW-1185">Reference proteome</keyword>
<evidence type="ECO:0000259" key="13">
    <source>
        <dbReference type="SMART" id="SM00047"/>
    </source>
</evidence>
<organism evidence="14 15">
    <name type="scientific">Gilvimarinus algae</name>
    <dbReference type="NCBI Taxonomy" id="3058037"/>
    <lineage>
        <taxon>Bacteria</taxon>
        <taxon>Pseudomonadati</taxon>
        <taxon>Pseudomonadota</taxon>
        <taxon>Gammaproteobacteria</taxon>
        <taxon>Cellvibrionales</taxon>
        <taxon>Cellvibrionaceae</taxon>
        <taxon>Gilvimarinus</taxon>
    </lineage>
</organism>
<keyword evidence="7" id="KW-1005">Bacterial flagellum biogenesis</keyword>
<comment type="subcellular location">
    <subcellularLocation>
        <location evidence="2">Periplasm</location>
    </subcellularLocation>
</comment>
<dbReference type="InterPro" id="IPR019301">
    <property type="entry name" value="Flagellar_prot_FlgJ_N"/>
</dbReference>
<dbReference type="PANTHER" id="PTHR33308">
    <property type="entry name" value="PEPTIDOGLYCAN HYDROLASE FLGJ"/>
    <property type="match status" value="1"/>
</dbReference>
<dbReference type="Pfam" id="PF01832">
    <property type="entry name" value="Glucosaminidase"/>
    <property type="match status" value="1"/>
</dbReference>
<evidence type="ECO:0000256" key="2">
    <source>
        <dbReference type="ARBA" id="ARBA00004418"/>
    </source>
</evidence>